<feature type="transmembrane region" description="Helical" evidence="6">
    <location>
        <begin position="298"/>
        <end position="323"/>
    </location>
</feature>
<feature type="transmembrane region" description="Helical" evidence="6">
    <location>
        <begin position="200"/>
        <end position="220"/>
    </location>
</feature>
<feature type="transmembrane region" description="Helical" evidence="6">
    <location>
        <begin position="268"/>
        <end position="292"/>
    </location>
</feature>
<dbReference type="PANTHER" id="PTHR30250">
    <property type="entry name" value="PST FAMILY PREDICTED COLANIC ACID TRANSPORTER"/>
    <property type="match status" value="1"/>
</dbReference>
<evidence type="ECO:0000256" key="6">
    <source>
        <dbReference type="SAM" id="Phobius"/>
    </source>
</evidence>
<evidence type="ECO:0000256" key="4">
    <source>
        <dbReference type="ARBA" id="ARBA00022989"/>
    </source>
</evidence>
<comment type="caution">
    <text evidence="7">The sequence shown here is derived from an EMBL/GenBank/DDBJ whole genome shotgun (WGS) entry which is preliminary data.</text>
</comment>
<name>A0ABT6KPA0_9MICO</name>
<dbReference type="Proteomes" id="UP001160142">
    <property type="component" value="Unassembled WGS sequence"/>
</dbReference>
<keyword evidence="5 6" id="KW-0472">Membrane</keyword>
<dbReference type="RefSeq" id="WP_322133991.1">
    <property type="nucleotide sequence ID" value="NZ_CP085036.1"/>
</dbReference>
<evidence type="ECO:0000256" key="2">
    <source>
        <dbReference type="ARBA" id="ARBA00022475"/>
    </source>
</evidence>
<feature type="transmembrane region" description="Helical" evidence="6">
    <location>
        <begin position="162"/>
        <end position="180"/>
    </location>
</feature>
<organism evidence="7 8">
    <name type="scientific">Antiquaquibacter oligotrophicus</name>
    <dbReference type="NCBI Taxonomy" id="2880260"/>
    <lineage>
        <taxon>Bacteria</taxon>
        <taxon>Bacillati</taxon>
        <taxon>Actinomycetota</taxon>
        <taxon>Actinomycetes</taxon>
        <taxon>Micrococcales</taxon>
        <taxon>Microbacteriaceae</taxon>
        <taxon>Antiquaquibacter</taxon>
    </lineage>
</organism>
<keyword evidence="8" id="KW-1185">Reference proteome</keyword>
<evidence type="ECO:0000313" key="8">
    <source>
        <dbReference type="Proteomes" id="UP001160142"/>
    </source>
</evidence>
<comment type="subcellular location">
    <subcellularLocation>
        <location evidence="1">Cell membrane</location>
        <topology evidence="1">Multi-pass membrane protein</topology>
    </subcellularLocation>
</comment>
<evidence type="ECO:0000256" key="3">
    <source>
        <dbReference type="ARBA" id="ARBA00022692"/>
    </source>
</evidence>
<protein>
    <submittedName>
        <fullName evidence="7">O-antigen/teichoic acid export membrane protein</fullName>
    </submittedName>
</protein>
<reference evidence="7 8" key="1">
    <citation type="submission" date="2023-04" db="EMBL/GenBank/DDBJ databases">
        <title>Genome Encyclopedia of Bacteria and Archaea VI: Functional Genomics of Type Strains.</title>
        <authorList>
            <person name="Whitman W."/>
        </authorList>
    </citation>
    <scope>NUCLEOTIDE SEQUENCE [LARGE SCALE GENOMIC DNA]</scope>
    <source>
        <strain evidence="7 8">SG_E_30_P1</strain>
    </source>
</reference>
<evidence type="ECO:0000256" key="5">
    <source>
        <dbReference type="ARBA" id="ARBA00023136"/>
    </source>
</evidence>
<gene>
    <name evidence="7" type="ORF">M2152_001866</name>
</gene>
<keyword evidence="4 6" id="KW-1133">Transmembrane helix</keyword>
<feature type="transmembrane region" description="Helical" evidence="6">
    <location>
        <begin position="226"/>
        <end position="247"/>
    </location>
</feature>
<feature type="transmembrane region" description="Helical" evidence="6">
    <location>
        <begin position="344"/>
        <end position="372"/>
    </location>
</feature>
<dbReference type="PANTHER" id="PTHR30250:SF11">
    <property type="entry name" value="O-ANTIGEN TRANSPORTER-RELATED"/>
    <property type="match status" value="1"/>
</dbReference>
<feature type="transmembrane region" description="Helical" evidence="6">
    <location>
        <begin position="84"/>
        <end position="117"/>
    </location>
</feature>
<keyword evidence="3 6" id="KW-0812">Transmembrane</keyword>
<keyword evidence="2" id="KW-1003">Cell membrane</keyword>
<sequence>MIAKLLGQNLMRAGIASTWVLAARLLGLAWTALIIFRLGLADYGVYAIAFAVAAIIAAPIDNIFLVRSLRIDDESYGREAATRVLVGGALLLLGVVFFVPVFVVGFALVVAGGEILFNAVKGDALRAGLPNIVTRLDALRQLSSIVLASVYLFTVNNPSLELAVGLYSAPYLVIAIAAAIKVRGRRPKMPGSFHEIRLLWFDALALALYLQADVILLGVLTTEEIAGVYSLASVVALALSSFAQMFAQTFHERLRAGLGDPDAGPRRVASLAVAILLAIAMLVVGLVLMAFFSEPGVGLLFVVMSTVVLLRSLTLILTTMLYVQGRDGHRVAAGWTAAAVKLGILALLAPLGALGAAVGAIAGELILLIWYYRVVYSWSPQVRPEKRADDAPIVPDGGGLL</sequence>
<evidence type="ECO:0000256" key="1">
    <source>
        <dbReference type="ARBA" id="ARBA00004651"/>
    </source>
</evidence>
<dbReference type="EMBL" id="JARXVQ010000001">
    <property type="protein sequence ID" value="MDH6181684.1"/>
    <property type="molecule type" value="Genomic_DNA"/>
</dbReference>
<dbReference type="InterPro" id="IPR050833">
    <property type="entry name" value="Poly_Biosynth_Transport"/>
</dbReference>
<accession>A0ABT6KPA0</accession>
<feature type="transmembrane region" description="Helical" evidence="6">
    <location>
        <begin position="15"/>
        <end position="36"/>
    </location>
</feature>
<feature type="transmembrane region" description="Helical" evidence="6">
    <location>
        <begin position="43"/>
        <end position="64"/>
    </location>
</feature>
<proteinExistence type="predicted"/>
<evidence type="ECO:0000313" key="7">
    <source>
        <dbReference type="EMBL" id="MDH6181684.1"/>
    </source>
</evidence>